<feature type="transmembrane region" description="Helical" evidence="2">
    <location>
        <begin position="836"/>
        <end position="858"/>
    </location>
</feature>
<feature type="transmembrane region" description="Helical" evidence="2">
    <location>
        <begin position="692"/>
        <end position="717"/>
    </location>
</feature>
<keyword evidence="2" id="KW-1133">Transmembrane helix</keyword>
<feature type="transmembrane region" description="Helical" evidence="2">
    <location>
        <begin position="947"/>
        <end position="971"/>
    </location>
</feature>
<gene>
    <name evidence="3" type="ORF">CSIM01_05697</name>
</gene>
<evidence type="ECO:0000313" key="4">
    <source>
        <dbReference type="Proteomes" id="UP000070328"/>
    </source>
</evidence>
<keyword evidence="4" id="KW-1185">Reference proteome</keyword>
<feature type="transmembrane region" description="Helical" evidence="2">
    <location>
        <begin position="884"/>
        <end position="905"/>
    </location>
</feature>
<keyword evidence="2" id="KW-0812">Transmembrane</keyword>
<sequence length="1401" mass="154345">MNRRPSTSLCTDDVSEVSSNGHLASIRSYGSQRYSTRTKLPRELWTTTYRIGKVLPATSLINEAGSLLSQASPPQEPSRWRAIGTFGLYVLGIGTVFIIGAVGFMSFFWKISIQAKEVVVQNTLWSQIVFADWASRSITLTAAVLRVCLALQMSVFTSMVASLMIERTGISFSAAPFVSMLRAMSASPYSLISWTPFDMPWGIGTVYTVAITTSVLLTAASQLASTALLSDFAVVNVTAPQKAINMLYGNSSVINPTVMQGSSIWKSKPWVYPRFAELQRQPTEAQQSGFYEDTGTILRAFIPFANEPSRSRLRTYEGPAAVVDSRVVCVRPVIRNVTFSAVAFDFSNDTRLETYSEFNVLGQFDIQGDYDQLPIKRGQNQIDEPKWPFNCVVPAEDIHGYSKGEPLASQIDNFSICSVGRGENRTWPDGKNYTMPFLPSPFSALNTTYTSMFLVFNGTGTMPQWHQGLRVHGNLNSSTSRWEASADNWISTSDGMWNSVDIPWEGHAKRVGVSVTACFANLQGHVQNVSMSSKVDGHEPILAWDSPNTQYTTNVIRDQYSSICKGPPGGDPGPELLELIPKTSWKSEDHRLSLDVVTPQLPFMTRSLHDPLVDPSPCGMLRTGGYSSRAVHYAHSALFQDVLRTSLSVPEALQAILTVTQQMAYYDTLPYFQNAWPAMYAMTEEKLIPVRWIGFGIVITIIVLHLGLVAAASVLFLRLTTCSSLGNVWMSLSQIVSLETEGLIQEATSKDDNAVEEMIWEAICKGPGNSGRNTVGSFAMASKIEYSSLQREASDDDRASAEKNMPQSGSLPPDGQLHYGGTTAERMFRFQDFKFLKIYISCIFVYLLAAVAAVVWSYQGPAVDRDYYMQRVFRTPDSLKVDQLYSGIALSALLAPAGMLVQWIMHDFRHLRLFALTAQRPVLLADLDKIGDDSSAWTLRILGKYSWWYAVMQAALIVIRTSIVPVGTLMLTTGAYYENITGVDVVGMPILPSNDSSVTRLANAMGWDGQGTFKQTLDDNDNFLSRTVYTFVGNIVSQSALVDVFSGVIGPIPTHNLTFNVNTTYHGLILYHWDANCEAASEIPFTTSVNGGNASYTFTLPDSTNQTIDLTPRKQESQSLRLWNSAANNSINNVPIGGTTYFISAGPSSSLKAETHTNDSSLTQTAEGHWISRTKCTPEFSWEVGACTFNGTLMTDCVGNPGSNTTAIDTAALNVLKDYMTAIPWWIFREQLQIVDKTIDTLYAIPTSADWGHFFGNIAQSIAAISTAGYFGTASVPAVARVKEDVYIMRTVVLWIVLAMLSVVFFVSCLDIWRSKSRGLPFRAATFLAIANAVRGPWWDQELHGSCAADEVTMQKRSSASVMFGVDANNPYHLGLLPAVLPIQRDRPYFGIGRRKGPEKS</sequence>
<reference evidence="3 4" key="1">
    <citation type="submission" date="2014-02" db="EMBL/GenBank/DDBJ databases">
        <title>The genome sequence of Colletotrichum simmondsii CBS122122.</title>
        <authorList>
            <person name="Baroncelli R."/>
            <person name="Thon M.R."/>
        </authorList>
    </citation>
    <scope>NUCLEOTIDE SEQUENCE [LARGE SCALE GENOMIC DNA]</scope>
    <source>
        <strain evidence="3 4">CBS122122</strain>
    </source>
</reference>
<dbReference type="OrthoDB" id="5016343at2759"/>
<feature type="region of interest" description="Disordered" evidence="1">
    <location>
        <begin position="795"/>
        <end position="815"/>
    </location>
</feature>
<name>A0A135SRN8_9PEZI</name>
<evidence type="ECO:0000313" key="3">
    <source>
        <dbReference type="EMBL" id="KXH38572.1"/>
    </source>
</evidence>
<dbReference type="Proteomes" id="UP000070328">
    <property type="component" value="Unassembled WGS sequence"/>
</dbReference>
<organism evidence="3 4">
    <name type="scientific">Colletotrichum simmondsii</name>
    <dbReference type="NCBI Taxonomy" id="703756"/>
    <lineage>
        <taxon>Eukaryota</taxon>
        <taxon>Fungi</taxon>
        <taxon>Dikarya</taxon>
        <taxon>Ascomycota</taxon>
        <taxon>Pezizomycotina</taxon>
        <taxon>Sordariomycetes</taxon>
        <taxon>Hypocreomycetidae</taxon>
        <taxon>Glomerellales</taxon>
        <taxon>Glomerellaceae</taxon>
        <taxon>Colletotrichum</taxon>
        <taxon>Colletotrichum acutatum species complex</taxon>
    </lineage>
</organism>
<accession>A0A135SRN8</accession>
<evidence type="ECO:0000256" key="1">
    <source>
        <dbReference type="SAM" id="MobiDB-lite"/>
    </source>
</evidence>
<feature type="transmembrane region" description="Helical" evidence="2">
    <location>
        <begin position="1292"/>
        <end position="1313"/>
    </location>
</feature>
<protein>
    <submittedName>
        <fullName evidence="3">Uncharacterized protein</fullName>
    </submittedName>
</protein>
<proteinExistence type="predicted"/>
<evidence type="ECO:0000256" key="2">
    <source>
        <dbReference type="SAM" id="Phobius"/>
    </source>
</evidence>
<keyword evidence="2" id="KW-0472">Membrane</keyword>
<comment type="caution">
    <text evidence="3">The sequence shown here is derived from an EMBL/GenBank/DDBJ whole genome shotgun (WGS) entry which is preliminary data.</text>
</comment>
<dbReference type="EMBL" id="JFBX01000454">
    <property type="protein sequence ID" value="KXH38572.1"/>
    <property type="molecule type" value="Genomic_DNA"/>
</dbReference>
<feature type="transmembrane region" description="Helical" evidence="2">
    <location>
        <begin position="86"/>
        <end position="109"/>
    </location>
</feature>